<reference evidence="2" key="1">
    <citation type="submission" date="2020-02" db="EMBL/GenBank/DDBJ databases">
        <authorList>
            <person name="Meier V. D."/>
        </authorList>
    </citation>
    <scope>NUCLEOTIDE SEQUENCE</scope>
    <source>
        <strain evidence="2">AVDCRST_MAG61</strain>
    </source>
</reference>
<feature type="compositionally biased region" description="Low complexity" evidence="1">
    <location>
        <begin position="202"/>
        <end position="212"/>
    </location>
</feature>
<feature type="compositionally biased region" description="Basic residues" evidence="1">
    <location>
        <begin position="96"/>
        <end position="105"/>
    </location>
</feature>
<protein>
    <submittedName>
        <fullName evidence="2">Alanine dehydrogenase</fullName>
        <ecNumber evidence="2">1.4.1.1</ecNumber>
    </submittedName>
</protein>
<feature type="non-terminal residue" evidence="2">
    <location>
        <position position="237"/>
    </location>
</feature>
<feature type="compositionally biased region" description="Basic residues" evidence="1">
    <location>
        <begin position="22"/>
        <end position="46"/>
    </location>
</feature>
<feature type="compositionally biased region" description="Basic residues" evidence="1">
    <location>
        <begin position="183"/>
        <end position="199"/>
    </location>
</feature>
<keyword evidence="2" id="KW-0560">Oxidoreductase</keyword>
<feature type="compositionally biased region" description="Basic residues" evidence="1">
    <location>
        <begin position="220"/>
        <end position="231"/>
    </location>
</feature>
<evidence type="ECO:0000313" key="2">
    <source>
        <dbReference type="EMBL" id="CAA9338914.1"/>
    </source>
</evidence>
<organism evidence="2">
    <name type="scientific">uncultured Friedmanniella sp</name>
    <dbReference type="NCBI Taxonomy" id="335381"/>
    <lineage>
        <taxon>Bacteria</taxon>
        <taxon>Bacillati</taxon>
        <taxon>Actinomycetota</taxon>
        <taxon>Actinomycetes</taxon>
        <taxon>Propionibacteriales</taxon>
        <taxon>Nocardioidaceae</taxon>
        <taxon>Friedmanniella</taxon>
        <taxon>environmental samples</taxon>
    </lineage>
</organism>
<feature type="region of interest" description="Disordered" evidence="1">
    <location>
        <begin position="1"/>
        <end position="156"/>
    </location>
</feature>
<gene>
    <name evidence="2" type="ORF">AVDCRST_MAG61-3337</name>
</gene>
<feature type="compositionally biased region" description="Low complexity" evidence="1">
    <location>
        <begin position="1"/>
        <end position="21"/>
    </location>
</feature>
<dbReference type="EMBL" id="CADCTT010000404">
    <property type="protein sequence ID" value="CAA9338914.1"/>
    <property type="molecule type" value="Genomic_DNA"/>
</dbReference>
<dbReference type="EC" id="1.4.1.1" evidence="2"/>
<sequence>GGRPARTAGGRAHPAACGGWPRRPHGRRLRRVRREGRRHRRRRLRHERGGDRPRHAGRGPAARQEHRAAAPGRPHLPGSPADRREQRVRGGEGVPRRRPRHRRGARAGGQGAHPGEQRPRPPDEAGLGAGGHLDRPGRLLRGLAADDARRADVPGPRLGLLLRGQHAGRGAAHVDLRADQRHHAVRPRARRPRLARRPAPRPGVGARPQHVRGPGDLRPGRRGARARRPAARRGAQL</sequence>
<name>A0A6J4LQ19_9ACTN</name>
<feature type="region of interest" description="Disordered" evidence="1">
    <location>
        <begin position="179"/>
        <end position="237"/>
    </location>
</feature>
<accession>A0A6J4LQ19</accession>
<proteinExistence type="predicted"/>
<dbReference type="GO" id="GO:0000286">
    <property type="term" value="F:alanine dehydrogenase activity"/>
    <property type="evidence" value="ECO:0007669"/>
    <property type="project" value="UniProtKB-EC"/>
</dbReference>
<dbReference type="AlphaFoldDB" id="A0A6J4LQ19"/>
<feature type="compositionally biased region" description="Basic and acidic residues" evidence="1">
    <location>
        <begin position="81"/>
        <end position="90"/>
    </location>
</feature>
<feature type="non-terminal residue" evidence="2">
    <location>
        <position position="1"/>
    </location>
</feature>
<evidence type="ECO:0000256" key="1">
    <source>
        <dbReference type="SAM" id="MobiDB-lite"/>
    </source>
</evidence>